<keyword evidence="6" id="KW-1185">Reference proteome</keyword>
<evidence type="ECO:0000256" key="1">
    <source>
        <dbReference type="ARBA" id="ARBA00022729"/>
    </source>
</evidence>
<dbReference type="OrthoDB" id="10373675at2759"/>
<feature type="domain" description="Yeast cell wall synthesis Kre9/Knh1-like N-terminal" evidence="4">
    <location>
        <begin position="27"/>
        <end position="122"/>
    </location>
</feature>
<feature type="compositionally biased region" description="Acidic residues" evidence="2">
    <location>
        <begin position="152"/>
        <end position="167"/>
    </location>
</feature>
<dbReference type="Pfam" id="PF10342">
    <property type="entry name" value="Kre9_KNH"/>
    <property type="match status" value="1"/>
</dbReference>
<feature type="compositionally biased region" description="Polar residues" evidence="2">
    <location>
        <begin position="193"/>
        <end position="209"/>
    </location>
</feature>
<feature type="signal peptide" evidence="3">
    <location>
        <begin position="1"/>
        <end position="21"/>
    </location>
</feature>
<dbReference type="PANTHER" id="PTHR40633:SF6">
    <property type="entry name" value="MATRIX PROTEIN, PUTATIVE (AFU_ORTHOLOGUE AFUA_8G05410)-RELATED"/>
    <property type="match status" value="1"/>
</dbReference>
<evidence type="ECO:0000259" key="4">
    <source>
        <dbReference type="Pfam" id="PF10342"/>
    </source>
</evidence>
<feature type="region of interest" description="Disordered" evidence="2">
    <location>
        <begin position="125"/>
        <end position="228"/>
    </location>
</feature>
<dbReference type="InterPro" id="IPR052982">
    <property type="entry name" value="SRP1/TIP1-like"/>
</dbReference>
<reference evidence="5" key="1">
    <citation type="submission" date="2022-07" db="EMBL/GenBank/DDBJ databases">
        <title>Phylogenomic reconstructions and comparative analyses of Kickxellomycotina fungi.</title>
        <authorList>
            <person name="Reynolds N.K."/>
            <person name="Stajich J.E."/>
            <person name="Barry K."/>
            <person name="Grigoriev I.V."/>
            <person name="Crous P."/>
            <person name="Smith M.E."/>
        </authorList>
    </citation>
    <scope>NUCLEOTIDE SEQUENCE</scope>
    <source>
        <strain evidence="5">RSA 567</strain>
    </source>
</reference>
<proteinExistence type="predicted"/>
<evidence type="ECO:0000256" key="2">
    <source>
        <dbReference type="SAM" id="MobiDB-lite"/>
    </source>
</evidence>
<feature type="chain" id="PRO_5040891774" description="Yeast cell wall synthesis Kre9/Knh1-like N-terminal domain-containing protein" evidence="3">
    <location>
        <begin position="22"/>
        <end position="260"/>
    </location>
</feature>
<sequence>MHTFTVLTLLGLALVSQSALATVVIDQPWSPSVWQAGRPEQIHYRVEASDEGDAAAPERLQVMLLHGDPDDAHYVKTIDASVDPMTSALTWEVPKDLPQGKDYFVGIDDGSGRWAFSHKFQVENPHPVASMPTARVSSKETSSPSKSSSTPEESDGLESDVEDDSSADMESLAASTVQPTPEPSATEESESELNSSRHSWSITRSMTNDHSSHRRPRPTNHADKDELVDAGESAAAVFRPGHGLSLVTVAGLLLYTCQYS</sequence>
<evidence type="ECO:0000313" key="6">
    <source>
        <dbReference type="Proteomes" id="UP001151582"/>
    </source>
</evidence>
<name>A0A9W8B677_9FUNG</name>
<evidence type="ECO:0000256" key="3">
    <source>
        <dbReference type="SAM" id="SignalP"/>
    </source>
</evidence>
<dbReference type="InterPro" id="IPR018466">
    <property type="entry name" value="Kre9/Knh1-like_N"/>
</dbReference>
<keyword evidence="1 3" id="KW-0732">Signal</keyword>
<evidence type="ECO:0000313" key="5">
    <source>
        <dbReference type="EMBL" id="KAJ1983188.1"/>
    </source>
</evidence>
<protein>
    <recommendedName>
        <fullName evidence="4">Yeast cell wall synthesis Kre9/Knh1-like N-terminal domain-containing protein</fullName>
    </recommendedName>
</protein>
<dbReference type="PANTHER" id="PTHR40633">
    <property type="entry name" value="MATRIX PROTEIN, PUTATIVE (AFU_ORTHOLOGUE AFUA_8G05410)-RELATED"/>
    <property type="match status" value="1"/>
</dbReference>
<feature type="compositionally biased region" description="Low complexity" evidence="2">
    <location>
        <begin position="139"/>
        <end position="151"/>
    </location>
</feature>
<dbReference type="AlphaFoldDB" id="A0A9W8B677"/>
<dbReference type="Proteomes" id="UP001151582">
    <property type="component" value="Unassembled WGS sequence"/>
</dbReference>
<dbReference type="EMBL" id="JANBQB010000066">
    <property type="protein sequence ID" value="KAJ1983188.1"/>
    <property type="molecule type" value="Genomic_DNA"/>
</dbReference>
<accession>A0A9W8B677</accession>
<organism evidence="5 6">
    <name type="scientific">Dimargaris verticillata</name>
    <dbReference type="NCBI Taxonomy" id="2761393"/>
    <lineage>
        <taxon>Eukaryota</taxon>
        <taxon>Fungi</taxon>
        <taxon>Fungi incertae sedis</taxon>
        <taxon>Zoopagomycota</taxon>
        <taxon>Kickxellomycotina</taxon>
        <taxon>Dimargaritomycetes</taxon>
        <taxon>Dimargaritales</taxon>
        <taxon>Dimargaritaceae</taxon>
        <taxon>Dimargaris</taxon>
    </lineage>
</organism>
<gene>
    <name evidence="5" type="ORF">H4R34_001433</name>
</gene>
<comment type="caution">
    <text evidence="5">The sequence shown here is derived from an EMBL/GenBank/DDBJ whole genome shotgun (WGS) entry which is preliminary data.</text>
</comment>